<dbReference type="PANTHER" id="PTHR13799:SF14">
    <property type="entry name" value="GTP CYCLOHYDROLASE 1 TYPE 2 HOMOLOG"/>
    <property type="match status" value="1"/>
</dbReference>
<accession>A0A8T3VXV4</accession>
<feature type="binding site" evidence="3">
    <location>
        <position position="63"/>
    </location>
    <ligand>
        <name>a divalent metal cation</name>
        <dbReference type="ChEBI" id="CHEBI:60240"/>
        <label>1</label>
    </ligand>
</feature>
<feature type="binding site" evidence="3">
    <location>
        <position position="201"/>
    </location>
    <ligand>
        <name>a divalent metal cation</name>
        <dbReference type="ChEBI" id="CHEBI:60240"/>
        <label>1</label>
    </ligand>
</feature>
<feature type="binding site" evidence="3">
    <location>
        <position position="64"/>
    </location>
    <ligand>
        <name>a divalent metal cation</name>
        <dbReference type="ChEBI" id="CHEBI:60240"/>
        <label>2</label>
    </ligand>
</feature>
<dbReference type="InterPro" id="IPR036069">
    <property type="entry name" value="DUF34/NIF3_sf"/>
</dbReference>
<feature type="binding site" evidence="3">
    <location>
        <position position="205"/>
    </location>
    <ligand>
        <name>a divalent metal cation</name>
        <dbReference type="ChEBI" id="CHEBI:60240"/>
        <label>1</label>
    </ligand>
</feature>
<dbReference type="Gene3D" id="3.40.1390.30">
    <property type="entry name" value="NIF3 (NGG1p interacting factor 3)-like"/>
    <property type="match status" value="2"/>
</dbReference>
<evidence type="ECO:0000313" key="5">
    <source>
        <dbReference type="Proteomes" id="UP000732619"/>
    </source>
</evidence>
<dbReference type="GO" id="GO:0005737">
    <property type="term" value="C:cytoplasm"/>
    <property type="evidence" value="ECO:0007669"/>
    <property type="project" value="TreeGrafter"/>
</dbReference>
<evidence type="ECO:0000256" key="1">
    <source>
        <dbReference type="ARBA" id="ARBA00006964"/>
    </source>
</evidence>
<name>A0A8T3VXV4_METOL</name>
<evidence type="ECO:0000313" key="4">
    <source>
        <dbReference type="EMBL" id="MBE6512835.1"/>
    </source>
</evidence>
<dbReference type="InterPro" id="IPR002678">
    <property type="entry name" value="DUF34/NIF3"/>
</dbReference>
<organism evidence="4 5">
    <name type="scientific">Methanobrevibacter olleyae</name>
    <dbReference type="NCBI Taxonomy" id="294671"/>
    <lineage>
        <taxon>Archaea</taxon>
        <taxon>Methanobacteriati</taxon>
        <taxon>Methanobacteriota</taxon>
        <taxon>Methanomada group</taxon>
        <taxon>Methanobacteria</taxon>
        <taxon>Methanobacteriales</taxon>
        <taxon>Methanobacteriaceae</taxon>
        <taxon>Methanobrevibacter</taxon>
    </lineage>
</organism>
<dbReference type="Proteomes" id="UP000732619">
    <property type="component" value="Unassembled WGS sequence"/>
</dbReference>
<dbReference type="Pfam" id="PF01784">
    <property type="entry name" value="DUF34_NIF3"/>
    <property type="match status" value="1"/>
</dbReference>
<dbReference type="GO" id="GO:0046872">
    <property type="term" value="F:metal ion binding"/>
    <property type="evidence" value="ECO:0007669"/>
    <property type="project" value="UniProtKB-KW"/>
</dbReference>
<dbReference type="PANTHER" id="PTHR13799">
    <property type="entry name" value="NGG1 INTERACTING FACTOR 3"/>
    <property type="match status" value="1"/>
</dbReference>
<reference evidence="4" key="1">
    <citation type="submission" date="2019-04" db="EMBL/GenBank/DDBJ databases">
        <title>Evolution of Biomass-Degrading Anaerobic Consortia Revealed by Metagenomics.</title>
        <authorList>
            <person name="Peng X."/>
        </authorList>
    </citation>
    <scope>NUCLEOTIDE SEQUENCE</scope>
    <source>
        <strain evidence="4">SIG14</strain>
    </source>
</reference>
<feature type="binding site" evidence="3">
    <location>
        <position position="82"/>
    </location>
    <ligand>
        <name>a divalent metal cation</name>
        <dbReference type="ChEBI" id="CHEBI:60240"/>
        <label>1</label>
    </ligand>
</feature>
<dbReference type="AlphaFoldDB" id="A0A8T3VXV4"/>
<sequence>MFANDIFNIIDELVPRSYALKNDNVGYFSKTYENLDIKNIKVLMDLLPEDDLKFDEGDLVISHHPPLFLPKTPTYVVHSNWDIINGGSNDALAYYLGLKPISIFHKQTGIGRICSSTKSLDQFLSLVCYKFGPENVRLVHDGDFDKMLRKIAIVSGFGLSSKEFIKLAKDRSVDAFVSGDLNHSNAILAKKLGVTLIDVSHHIIELPGLFAFTQLLKNNDVIDVPVEMVDTGVPWKYISADF</sequence>
<gene>
    <name evidence="4" type="ORF">E7Z75_06810</name>
</gene>
<comment type="similarity">
    <text evidence="1">Belongs to the GTP cyclohydrolase I type 2/NIF3 family.</text>
</comment>
<comment type="caution">
    <text evidence="4">The sequence shown here is derived from an EMBL/GenBank/DDBJ whole genome shotgun (WGS) entry which is preliminary data.</text>
</comment>
<evidence type="ECO:0000256" key="2">
    <source>
        <dbReference type="ARBA" id="ARBA00022723"/>
    </source>
</evidence>
<proteinExistence type="inferred from homology"/>
<dbReference type="SUPFAM" id="SSF102705">
    <property type="entry name" value="NIF3 (NGG1p interacting factor 3)-like"/>
    <property type="match status" value="1"/>
</dbReference>
<evidence type="ECO:0008006" key="6">
    <source>
        <dbReference type="Google" id="ProtNLM"/>
    </source>
</evidence>
<protein>
    <recommendedName>
        <fullName evidence="6">Dinuclear metal center protein, YbgI/SA1388 family</fullName>
    </recommendedName>
</protein>
<dbReference type="EMBL" id="SUTG01000032">
    <property type="protein sequence ID" value="MBE6512835.1"/>
    <property type="molecule type" value="Genomic_DNA"/>
</dbReference>
<evidence type="ECO:0000256" key="3">
    <source>
        <dbReference type="PIRSR" id="PIRSR602678-1"/>
    </source>
</evidence>
<keyword evidence="2 3" id="KW-0479">Metal-binding</keyword>